<evidence type="ECO:0000313" key="3">
    <source>
        <dbReference type="Proteomes" id="UP000305883"/>
    </source>
</evidence>
<organism evidence="2 3">
    <name type="scientific">Colletotrichum higginsianum</name>
    <dbReference type="NCBI Taxonomy" id="80884"/>
    <lineage>
        <taxon>Eukaryota</taxon>
        <taxon>Fungi</taxon>
        <taxon>Dikarya</taxon>
        <taxon>Ascomycota</taxon>
        <taxon>Pezizomycotina</taxon>
        <taxon>Sordariomycetes</taxon>
        <taxon>Hypocreomycetidae</taxon>
        <taxon>Glomerellales</taxon>
        <taxon>Glomerellaceae</taxon>
        <taxon>Colletotrichum</taxon>
        <taxon>Colletotrichum destructivum species complex</taxon>
    </lineage>
</organism>
<feature type="region of interest" description="Disordered" evidence="1">
    <location>
        <begin position="1"/>
        <end position="123"/>
    </location>
</feature>
<reference evidence="2 3" key="1">
    <citation type="journal article" date="2019" name="Genome Biol. Evol.">
        <title>Genomic Plasticity Mediated by Transposable Elements in the Plant Pathogenic Fungus Colletotrichum higginsianum.</title>
        <authorList>
            <person name="Tsushima A."/>
            <person name="Gan P."/>
            <person name="Kumakura N."/>
            <person name="Narusaka M."/>
            <person name="Takano Y."/>
            <person name="Narusaka Y."/>
            <person name="Shirasu K."/>
        </authorList>
    </citation>
    <scope>NUCLEOTIDE SEQUENCE [LARGE SCALE GENOMIC DNA]</scope>
    <source>
        <strain evidence="2 3">MAFF305635-RFP</strain>
    </source>
</reference>
<gene>
    <name evidence="2" type="ORF">CH35J_010693</name>
</gene>
<name>A0A4T0VHE4_9PEZI</name>
<protein>
    <submittedName>
        <fullName evidence="2">Uncharacterized protein</fullName>
    </submittedName>
</protein>
<sequence length="123" mass="13718">MPLRSTRHTTTTAAPRRTGLFSRRRAAPTTSRHHHTTTRTTRTTGTTARPAKRGGLFSRRRGPVTTHAAPVHHQRRKPSMGDKISGAMLKLKGTLTRRPGQKAAGTRRMHGTDGRGSRRAYRY</sequence>
<evidence type="ECO:0000313" key="2">
    <source>
        <dbReference type="EMBL" id="TIC91620.1"/>
    </source>
</evidence>
<comment type="caution">
    <text evidence="2">The sequence shown here is derived from an EMBL/GenBank/DDBJ whole genome shotgun (WGS) entry which is preliminary data.</text>
</comment>
<accession>A0A4T0VHE4</accession>
<feature type="compositionally biased region" description="Low complexity" evidence="1">
    <location>
        <begin position="38"/>
        <end position="49"/>
    </location>
</feature>
<dbReference type="OrthoDB" id="5426707at2759"/>
<dbReference type="Proteomes" id="UP000305883">
    <property type="component" value="Unassembled WGS sequence"/>
</dbReference>
<evidence type="ECO:0000256" key="1">
    <source>
        <dbReference type="SAM" id="MobiDB-lite"/>
    </source>
</evidence>
<feature type="compositionally biased region" description="Basic residues" evidence="1">
    <location>
        <begin position="22"/>
        <end position="37"/>
    </location>
</feature>
<proteinExistence type="predicted"/>
<dbReference type="AlphaFoldDB" id="A0A4T0VHE4"/>
<dbReference type="EMBL" id="MWPZ01000009">
    <property type="protein sequence ID" value="TIC91620.1"/>
    <property type="molecule type" value="Genomic_DNA"/>
</dbReference>
<feature type="compositionally biased region" description="Low complexity" evidence="1">
    <location>
        <begin position="8"/>
        <end position="18"/>
    </location>
</feature>